<feature type="compositionally biased region" description="Polar residues" evidence="1">
    <location>
        <begin position="168"/>
        <end position="178"/>
    </location>
</feature>
<reference evidence="3 4" key="1">
    <citation type="submission" date="2023-10" db="EMBL/GenBank/DDBJ databases">
        <title>Clonality and diversity in the soft rot Dickeya solani phytopathogen.</title>
        <authorList>
            <person name="Pedron J."/>
            <person name="Van Gijisegem F."/>
            <person name="Portier P."/>
            <person name="Taghouti G."/>
        </authorList>
    </citation>
    <scope>NUCLEOTIDE SEQUENCE [LARGE SCALE GENOMIC DNA]</scope>
    <source>
        <strain evidence="3 4">FVG2-MFV017-A9</strain>
    </source>
</reference>
<protein>
    <submittedName>
        <fullName evidence="3">Phage baseplate assembly protein V</fullName>
    </submittedName>
</protein>
<dbReference type="InterPro" id="IPR014462">
    <property type="entry name" value="Phage_Mu_Gp45"/>
</dbReference>
<dbReference type="InterPro" id="IPR013046">
    <property type="entry name" value="GpV/Gp45"/>
</dbReference>
<evidence type="ECO:0000259" key="2">
    <source>
        <dbReference type="Pfam" id="PF06890"/>
    </source>
</evidence>
<feature type="domain" description="Bacteriophage Mu Gp45 N-terminal" evidence="2">
    <location>
        <begin position="18"/>
        <end position="85"/>
    </location>
</feature>
<dbReference type="InterPro" id="IPR053861">
    <property type="entry name" value="Phage_Mu_Gp45_N"/>
</dbReference>
<evidence type="ECO:0000313" key="3">
    <source>
        <dbReference type="EMBL" id="MDV7043432.1"/>
    </source>
</evidence>
<name>A0ABU4EIJ5_9GAMM</name>
<dbReference type="Pfam" id="PF06890">
    <property type="entry name" value="Phage_Mu_Gp45"/>
    <property type="match status" value="1"/>
</dbReference>
<organism evidence="3 4">
    <name type="scientific">Dickeya solani</name>
    <dbReference type="NCBI Taxonomy" id="1089444"/>
    <lineage>
        <taxon>Bacteria</taxon>
        <taxon>Pseudomonadati</taxon>
        <taxon>Pseudomonadota</taxon>
        <taxon>Gammaproteobacteria</taxon>
        <taxon>Enterobacterales</taxon>
        <taxon>Pectobacteriaceae</taxon>
        <taxon>Dickeya</taxon>
    </lineage>
</organism>
<evidence type="ECO:0000313" key="4">
    <source>
        <dbReference type="Proteomes" id="UP001187868"/>
    </source>
</evidence>
<gene>
    <name evidence="3" type="ORF">RUJ08_14990</name>
</gene>
<keyword evidence="4" id="KW-1185">Reference proteome</keyword>
<dbReference type="EMBL" id="JAWLLM010000016">
    <property type="protein sequence ID" value="MDV7043432.1"/>
    <property type="molecule type" value="Genomic_DNA"/>
</dbReference>
<accession>A0ABU4EIJ5</accession>
<dbReference type="RefSeq" id="WP_057083756.1">
    <property type="nucleotide sequence ID" value="NZ_CP104920.1"/>
</dbReference>
<dbReference type="PIRSF" id="PIRSF012337">
    <property type="entry name" value="gp45"/>
    <property type="match status" value="1"/>
</dbReference>
<dbReference type="NCBIfam" id="TIGR01644">
    <property type="entry name" value="phage_P2_V"/>
    <property type="match status" value="1"/>
</dbReference>
<evidence type="ECO:0000256" key="1">
    <source>
        <dbReference type="SAM" id="MobiDB-lite"/>
    </source>
</evidence>
<feature type="region of interest" description="Disordered" evidence="1">
    <location>
        <begin position="155"/>
        <end position="178"/>
    </location>
</feature>
<proteinExistence type="predicted"/>
<comment type="caution">
    <text evidence="3">The sequence shown here is derived from an EMBL/GenBank/DDBJ whole genome shotgun (WGS) entry which is preliminary data.</text>
</comment>
<dbReference type="Proteomes" id="UP001187868">
    <property type="component" value="Unassembled WGS sequence"/>
</dbReference>
<sequence length="178" mass="19140">MSNPFSVLQRSLSNLLARAVVTGLNTATKCQLLQIKMAADELKADIEHIEPYGFTSAPHAGAEAVAVYMDGDRSHGVVLVVGDRRYRIAGLQAGEVALYTDEGDSVILKRGRVIEVTTETFIVNATEKMTVNTPLLEVPTGDISDKRSTLQSVRNTFNDHTHPGDSGGTTDIPNQAMG</sequence>